<protein>
    <submittedName>
        <fullName evidence="1">Abnormal spindle-like microcephaly-associated</fullName>
    </submittedName>
</protein>
<name>A0A8J4Y970_CHIOP</name>
<proteinExistence type="predicted"/>
<dbReference type="AlphaFoldDB" id="A0A8J4Y970"/>
<gene>
    <name evidence="1" type="primary">ASPM_2</name>
    <name evidence="1" type="ORF">GWK47_042372</name>
</gene>
<dbReference type="Proteomes" id="UP000770661">
    <property type="component" value="Unassembled WGS sequence"/>
</dbReference>
<evidence type="ECO:0000313" key="2">
    <source>
        <dbReference type="Proteomes" id="UP000770661"/>
    </source>
</evidence>
<dbReference type="OrthoDB" id="2148418at2759"/>
<keyword evidence="2" id="KW-1185">Reference proteome</keyword>
<evidence type="ECO:0000313" key="1">
    <source>
        <dbReference type="EMBL" id="KAG0723610.1"/>
    </source>
</evidence>
<reference evidence="1" key="1">
    <citation type="submission" date="2020-07" db="EMBL/GenBank/DDBJ databases">
        <title>The High-quality genome of the commercially important snow crab, Chionoecetes opilio.</title>
        <authorList>
            <person name="Jeong J.-H."/>
            <person name="Ryu S."/>
        </authorList>
    </citation>
    <scope>NUCLEOTIDE SEQUENCE</scope>
    <source>
        <strain evidence="1">MADBK_172401_WGS</strain>
        <tissue evidence="1">Digestive gland</tissue>
    </source>
</reference>
<dbReference type="EMBL" id="JACEEZ010008020">
    <property type="protein sequence ID" value="KAG0723610.1"/>
    <property type="molecule type" value="Genomic_DNA"/>
</dbReference>
<dbReference type="InterPro" id="IPR036872">
    <property type="entry name" value="CH_dom_sf"/>
</dbReference>
<dbReference type="SUPFAM" id="SSF47576">
    <property type="entry name" value="Calponin-homology domain, CH-domain"/>
    <property type="match status" value="1"/>
</dbReference>
<sequence length="152" mass="17005">MPSKTQARIISVSFCGGRALCLLLHHYYPDLLPRDLIHWDATRNIPPDNSVYEVSQLDGVPLLRSADTVNTIPDKRRTATFLAHLCARLLDLTAQIKAVLQLAWQRHLAHRRLMELRRQHAAAVVEAAAVWQAAGRIQRCCRHTGAVPPPPG</sequence>
<dbReference type="Gene3D" id="1.10.418.10">
    <property type="entry name" value="Calponin-like domain"/>
    <property type="match status" value="1"/>
</dbReference>
<comment type="caution">
    <text evidence="1">The sequence shown here is derived from an EMBL/GenBank/DDBJ whole genome shotgun (WGS) entry which is preliminary data.</text>
</comment>
<accession>A0A8J4Y970</accession>
<organism evidence="1 2">
    <name type="scientific">Chionoecetes opilio</name>
    <name type="common">Atlantic snow crab</name>
    <name type="synonym">Cancer opilio</name>
    <dbReference type="NCBI Taxonomy" id="41210"/>
    <lineage>
        <taxon>Eukaryota</taxon>
        <taxon>Metazoa</taxon>
        <taxon>Ecdysozoa</taxon>
        <taxon>Arthropoda</taxon>
        <taxon>Crustacea</taxon>
        <taxon>Multicrustacea</taxon>
        <taxon>Malacostraca</taxon>
        <taxon>Eumalacostraca</taxon>
        <taxon>Eucarida</taxon>
        <taxon>Decapoda</taxon>
        <taxon>Pleocyemata</taxon>
        <taxon>Brachyura</taxon>
        <taxon>Eubrachyura</taxon>
        <taxon>Majoidea</taxon>
        <taxon>Majidae</taxon>
        <taxon>Chionoecetes</taxon>
    </lineage>
</organism>